<feature type="region of interest" description="Disordered" evidence="1">
    <location>
        <begin position="486"/>
        <end position="680"/>
    </location>
</feature>
<feature type="domain" description="SPIN90/Ldb17 leucine-rich" evidence="2">
    <location>
        <begin position="184"/>
        <end position="327"/>
    </location>
</feature>
<name>A0A9W9LRY5_9EURO</name>
<dbReference type="PANTHER" id="PTHR13357">
    <property type="entry name" value="SH3 ADAPTER PROTEIN SPIN90 NCK INTERACTING PROTEIN WITH SH3 DOMAIN"/>
    <property type="match status" value="1"/>
</dbReference>
<feature type="compositionally biased region" description="Polar residues" evidence="1">
    <location>
        <begin position="659"/>
        <end position="674"/>
    </location>
</feature>
<dbReference type="GO" id="GO:0000147">
    <property type="term" value="P:actin cortical patch assembly"/>
    <property type="evidence" value="ECO:0007669"/>
    <property type="project" value="TreeGrafter"/>
</dbReference>
<dbReference type="OrthoDB" id="445362at2759"/>
<dbReference type="GO" id="GO:0071933">
    <property type="term" value="F:Arp2/3 complex binding"/>
    <property type="evidence" value="ECO:0007669"/>
    <property type="project" value="TreeGrafter"/>
</dbReference>
<dbReference type="EMBL" id="JAPQKO010000003">
    <property type="protein sequence ID" value="KAJ5172900.1"/>
    <property type="molecule type" value="Genomic_DNA"/>
</dbReference>
<evidence type="ECO:0000313" key="3">
    <source>
        <dbReference type="EMBL" id="KAJ5172900.1"/>
    </source>
</evidence>
<accession>A0A9W9LRY5</accession>
<feature type="compositionally biased region" description="Low complexity" evidence="1">
    <location>
        <begin position="572"/>
        <end position="581"/>
    </location>
</feature>
<feature type="region of interest" description="Disordered" evidence="1">
    <location>
        <begin position="701"/>
        <end position="726"/>
    </location>
</feature>
<feature type="compositionally biased region" description="Basic residues" evidence="1">
    <location>
        <begin position="648"/>
        <end position="657"/>
    </location>
</feature>
<feature type="compositionally biased region" description="Pro residues" evidence="1">
    <location>
        <begin position="606"/>
        <end position="615"/>
    </location>
</feature>
<dbReference type="GO" id="GO:0030479">
    <property type="term" value="C:actin cortical patch"/>
    <property type="evidence" value="ECO:0007669"/>
    <property type="project" value="TreeGrafter"/>
</dbReference>
<evidence type="ECO:0000256" key="1">
    <source>
        <dbReference type="SAM" id="MobiDB-lite"/>
    </source>
</evidence>
<dbReference type="InterPro" id="IPR018556">
    <property type="entry name" value="SPIN90/Ldb17_LRD"/>
</dbReference>
<comment type="caution">
    <text evidence="3">The sequence shown here is derived from an EMBL/GenBank/DDBJ whole genome shotgun (WGS) entry which is preliminary data.</text>
</comment>
<feature type="compositionally biased region" description="Polar residues" evidence="1">
    <location>
        <begin position="424"/>
        <end position="439"/>
    </location>
</feature>
<dbReference type="InterPro" id="IPR030125">
    <property type="entry name" value="SPIN90/Ldb17"/>
</dbReference>
<sequence length="765" mass="85257">MEPELSEPDQFWHELQAIVSRHCDSEDAIDDALRDYLGLTTQYKDDFLSDNDISRCSYKLFASDIFATHTDYVRRQIIYGLLQDDDPGTLHLIASFLLFDGRHNEVALQMMNEEGVFARLLELIQALRKQDKDGGAGLHRLLMDLLYEMSRIQRVKIEDMVLVDDDFIRCLFDIIEDLSYDVTDPYHYPVIRVLLVLNEQFMISAHDPIDAPASSNRLTNKVIKVLSMYGGLYKTFGENIILLINREAETSLQLLTLKLLYLIFTTPNTYEYFFTNDLHVLVDILIRNLLDLPEEASALRHTYLRVLYPLTAHTQLRHPPHYKRDELRKLLSILVRNQVSHGSEAENERILHFEEVDETTRRLVARCATVDWLRNQDLPDASPAQEVGAQSVLTTIETVLDETVQQASPVDISEPINVPRRMSRASTVASSPDTASPTRMDSMDSHGSFEAPHSRRKLSAVRRLGMNLEPASASELSVQAVAAQHEKPGILTPSRNDGRSATDLVADAPILRPPKIKPEPPKARRWRGRRLAVDDDDAHSAGTSSDRNTIPEGVEVSPASTHTAPTTPTPVTPATSSHAAPGQRRNSASSHLVPPAPGDPRRSASNPPPAVPPPRRSTQSTPSNSHHRQPPAPASGPGKHGQKPLPPKTRRWARGKAQHAQTDSIESGTSSASIPSLPRDRETEAEIIADTSVPIVQTAQPAQETDLSDPFSPTSPTSPTLLTSPTELVAGSPPLLTARRDRLAWRKPCRMYLCIEVPYLDSIWH</sequence>
<dbReference type="AlphaFoldDB" id="A0A9W9LRY5"/>
<reference evidence="3" key="2">
    <citation type="journal article" date="2023" name="IMA Fungus">
        <title>Comparative genomic study of the Penicillium genus elucidates a diverse pangenome and 15 lateral gene transfer events.</title>
        <authorList>
            <person name="Petersen C."/>
            <person name="Sorensen T."/>
            <person name="Nielsen M.R."/>
            <person name="Sondergaard T.E."/>
            <person name="Sorensen J.L."/>
            <person name="Fitzpatrick D.A."/>
            <person name="Frisvad J.C."/>
            <person name="Nielsen K.L."/>
        </authorList>
    </citation>
    <scope>NUCLEOTIDE SEQUENCE</scope>
    <source>
        <strain evidence="3">IBT 21917</strain>
    </source>
</reference>
<dbReference type="GO" id="GO:0051666">
    <property type="term" value="P:actin cortical patch localization"/>
    <property type="evidence" value="ECO:0007669"/>
    <property type="project" value="TreeGrafter"/>
</dbReference>
<feature type="compositionally biased region" description="Low complexity" evidence="1">
    <location>
        <begin position="708"/>
        <end position="726"/>
    </location>
</feature>
<dbReference type="GO" id="GO:0006897">
    <property type="term" value="P:endocytosis"/>
    <property type="evidence" value="ECO:0007669"/>
    <property type="project" value="TreeGrafter"/>
</dbReference>
<dbReference type="Proteomes" id="UP001146351">
    <property type="component" value="Unassembled WGS sequence"/>
</dbReference>
<feature type="compositionally biased region" description="Low complexity" evidence="1">
    <location>
        <begin position="556"/>
        <end position="566"/>
    </location>
</feature>
<dbReference type="Pfam" id="PF09431">
    <property type="entry name" value="SPIN90_LRD"/>
    <property type="match status" value="1"/>
</dbReference>
<reference evidence="3" key="1">
    <citation type="submission" date="2022-11" db="EMBL/GenBank/DDBJ databases">
        <authorList>
            <person name="Petersen C."/>
        </authorList>
    </citation>
    <scope>NUCLEOTIDE SEQUENCE</scope>
    <source>
        <strain evidence="3">IBT 21917</strain>
    </source>
</reference>
<evidence type="ECO:0000259" key="2">
    <source>
        <dbReference type="Pfam" id="PF09431"/>
    </source>
</evidence>
<feature type="region of interest" description="Disordered" evidence="1">
    <location>
        <begin position="418"/>
        <end position="456"/>
    </location>
</feature>
<evidence type="ECO:0000313" key="4">
    <source>
        <dbReference type="Proteomes" id="UP001146351"/>
    </source>
</evidence>
<gene>
    <name evidence="3" type="ORF">N7492_005493</name>
</gene>
<proteinExistence type="predicted"/>
<keyword evidence="4" id="KW-1185">Reference proteome</keyword>
<organism evidence="3 4">
    <name type="scientific">Penicillium capsulatum</name>
    <dbReference type="NCBI Taxonomy" id="69766"/>
    <lineage>
        <taxon>Eukaryota</taxon>
        <taxon>Fungi</taxon>
        <taxon>Dikarya</taxon>
        <taxon>Ascomycota</taxon>
        <taxon>Pezizomycotina</taxon>
        <taxon>Eurotiomycetes</taxon>
        <taxon>Eurotiomycetidae</taxon>
        <taxon>Eurotiales</taxon>
        <taxon>Aspergillaceae</taxon>
        <taxon>Penicillium</taxon>
    </lineage>
</organism>
<dbReference type="PANTHER" id="PTHR13357:SF1">
    <property type="entry name" value="NCK-INTERACTING PROTEIN WITH SH3 DOMAIN"/>
    <property type="match status" value="1"/>
</dbReference>
<protein>
    <recommendedName>
        <fullName evidence="2">SPIN90/Ldb17 leucine-rich domain-containing protein</fullName>
    </recommendedName>
</protein>